<name>A0AB34K734_PRYPA</name>
<proteinExistence type="predicted"/>
<feature type="compositionally biased region" description="Polar residues" evidence="1">
    <location>
        <begin position="64"/>
        <end position="78"/>
    </location>
</feature>
<evidence type="ECO:0008006" key="4">
    <source>
        <dbReference type="Google" id="ProtNLM"/>
    </source>
</evidence>
<evidence type="ECO:0000313" key="2">
    <source>
        <dbReference type="EMBL" id="KAL1530283.1"/>
    </source>
</evidence>
<dbReference type="EMBL" id="JBGBPQ010000001">
    <property type="protein sequence ID" value="KAL1530283.1"/>
    <property type="molecule type" value="Genomic_DNA"/>
</dbReference>
<feature type="compositionally biased region" description="Polar residues" evidence="1">
    <location>
        <begin position="490"/>
        <end position="508"/>
    </location>
</feature>
<gene>
    <name evidence="2" type="ORF">AB1Y20_001195</name>
</gene>
<reference evidence="2 3" key="1">
    <citation type="journal article" date="2024" name="Science">
        <title>Giant polyketide synthase enzymes in the biosynthesis of giant marine polyether toxins.</title>
        <authorList>
            <person name="Fallon T.R."/>
            <person name="Shende V.V."/>
            <person name="Wierzbicki I.H."/>
            <person name="Pendleton A.L."/>
            <person name="Watervoot N.F."/>
            <person name="Auber R.P."/>
            <person name="Gonzalez D.J."/>
            <person name="Wisecaver J.H."/>
            <person name="Moore B.S."/>
        </authorList>
    </citation>
    <scope>NUCLEOTIDE SEQUENCE [LARGE SCALE GENOMIC DNA]</scope>
    <source>
        <strain evidence="2 3">12B1</strain>
    </source>
</reference>
<feature type="region of interest" description="Disordered" evidence="1">
    <location>
        <begin position="472"/>
        <end position="555"/>
    </location>
</feature>
<dbReference type="AlphaFoldDB" id="A0AB34K734"/>
<evidence type="ECO:0000313" key="3">
    <source>
        <dbReference type="Proteomes" id="UP001515480"/>
    </source>
</evidence>
<dbReference type="Proteomes" id="UP001515480">
    <property type="component" value="Unassembled WGS sequence"/>
</dbReference>
<sequence>MPAFNWTHSRSKASATPSHPSHRRPPPPQGPPTNRTRRSFDIAVLSSKRLIGGEGGRSGVTKPSEPSGSKWTSHTTPCVSPRVAPAEPRVIPSAEYPSSSRATNPTSASQAHSPPIWMLGGAASPSREEEAHPPTPWRHTIPHHEPISPLSSFCSYAPCTRTTYDNTGPSPPLSQLEVEEEKQPSFPLRLLQDRSPRPAHLLDCGYEEDEPFRLDSPLRLQRPHTPFHLPLSYNTSPTAGFPTNSGYREIADDGPNTLESDFSLSSPVQHLMPAFTVTSPAAHLHPTFAGISTVANLPPTFTATSPAEQLRPTFIGASTAPQMISSFAGTSPAARLHPKFTGNSPVTQLLPTFNGTATSPADQPLPTFNDTSPSGAPLLSTFAATSPAAHLHPTCAVCSPPTQPLETFIATSPEHLLWAEDRLLCEETLSGQDIAEENDAPSFPMHSLPSALSASLPSFCVDGFSKLHDGDPPASLTELFEPPRSREQWATEQQSEPQPVATASSPTVANGVGRRESAGQSSPPSARASDGNTDARAAMQENEPHPRPHPRCLRTEGGSEAEKMVSLEYGSFIHTSPANEPWPHPSGKPAVRHTVTQTVAHCQSIAHRAVQATTRRSSCGTQTSPPRGCVAKLLLGARRRSVTMSQVLMRQALVRAVERKLSVSSG</sequence>
<protein>
    <recommendedName>
        <fullName evidence="4">Proteophosphoglycan ppg4</fullName>
    </recommendedName>
</protein>
<feature type="region of interest" description="Disordered" evidence="1">
    <location>
        <begin position="1"/>
        <end position="143"/>
    </location>
</feature>
<evidence type="ECO:0000256" key="1">
    <source>
        <dbReference type="SAM" id="MobiDB-lite"/>
    </source>
</evidence>
<feature type="compositionally biased region" description="Polar residues" evidence="1">
    <location>
        <begin position="96"/>
        <end position="112"/>
    </location>
</feature>
<keyword evidence="3" id="KW-1185">Reference proteome</keyword>
<organism evidence="2 3">
    <name type="scientific">Prymnesium parvum</name>
    <name type="common">Toxic golden alga</name>
    <dbReference type="NCBI Taxonomy" id="97485"/>
    <lineage>
        <taxon>Eukaryota</taxon>
        <taxon>Haptista</taxon>
        <taxon>Haptophyta</taxon>
        <taxon>Prymnesiophyceae</taxon>
        <taxon>Prymnesiales</taxon>
        <taxon>Prymnesiaceae</taxon>
        <taxon>Prymnesium</taxon>
    </lineage>
</organism>
<accession>A0AB34K734</accession>
<feature type="compositionally biased region" description="Polar residues" evidence="1">
    <location>
        <begin position="1"/>
        <end position="16"/>
    </location>
</feature>
<comment type="caution">
    <text evidence="2">The sequence shown here is derived from an EMBL/GenBank/DDBJ whole genome shotgun (WGS) entry which is preliminary data.</text>
</comment>